<evidence type="ECO:0000313" key="2">
    <source>
        <dbReference type="EMBL" id="OBX27370.1"/>
    </source>
</evidence>
<dbReference type="AlphaFoldDB" id="A0A1A7R535"/>
<dbReference type="InterPro" id="IPR025238">
    <property type="entry name" value="DUF4184"/>
</dbReference>
<dbReference type="STRING" id="1443941.A9J31_10705"/>
<feature type="transmembrane region" description="Helical" evidence="1">
    <location>
        <begin position="226"/>
        <end position="247"/>
    </location>
</feature>
<feature type="transmembrane region" description="Helical" evidence="1">
    <location>
        <begin position="149"/>
        <end position="167"/>
    </location>
</feature>
<evidence type="ECO:0000313" key="3">
    <source>
        <dbReference type="Proteomes" id="UP000185753"/>
    </source>
</evidence>
<feature type="transmembrane region" description="Helical" evidence="1">
    <location>
        <begin position="187"/>
        <end position="206"/>
    </location>
</feature>
<feature type="transmembrane region" description="Helical" evidence="1">
    <location>
        <begin position="60"/>
        <end position="83"/>
    </location>
</feature>
<name>A0A1A7R535_9GAMM</name>
<keyword evidence="3" id="KW-1185">Reference proteome</keyword>
<keyword evidence="1" id="KW-0472">Membrane</keyword>
<protein>
    <submittedName>
        <fullName evidence="2">Phospholipase</fullName>
    </submittedName>
</protein>
<accession>A0A1A7R535</accession>
<keyword evidence="1" id="KW-0812">Transmembrane</keyword>
<reference evidence="3" key="1">
    <citation type="submission" date="2016-06" db="EMBL/GenBank/DDBJ databases">
        <authorList>
            <person name="Radolfova-Krizova L."/>
            <person name="Nemec A."/>
        </authorList>
    </citation>
    <scope>NUCLEOTIDE SEQUENCE [LARGE SCALE GENOMIC DNA]</scope>
    <source>
        <strain evidence="3">ANC 4275</strain>
    </source>
</reference>
<dbReference type="OrthoDB" id="8481923at2"/>
<dbReference type="Proteomes" id="UP000185753">
    <property type="component" value="Unassembled WGS sequence"/>
</dbReference>
<sequence length="259" mass="29421">MPFTLSHAVLAPPISKLTGNRLPIAALAIGTMVPDLFRLFTNADYAGSHQWSGFIFPNLVLGLIFCFIWYAIYRPVIFAFFGLNKPLNIDGVNRFCGFIISIILALLIGTATHIIWDGLTHVDFRTFAFKDTLMQPISFFDRNYPLHRVLQIGLSALALPVLAWMIYRHHIQYRSTANVHKSIKIYVYGLFTVSLLTGVMSYFYFADSVYSDAFVHDLYAYIGKSINYFFRAFLSTFSLGCLIFLLLKVTTNIFSKTNS</sequence>
<dbReference type="Pfam" id="PF13803">
    <property type="entry name" value="DUF4184"/>
    <property type="match status" value="1"/>
</dbReference>
<proteinExistence type="predicted"/>
<organism evidence="2 3">
    <name type="scientific">Acinetobacter gandensis</name>
    <dbReference type="NCBI Taxonomy" id="1443941"/>
    <lineage>
        <taxon>Bacteria</taxon>
        <taxon>Pseudomonadati</taxon>
        <taxon>Pseudomonadota</taxon>
        <taxon>Gammaproteobacteria</taxon>
        <taxon>Moraxellales</taxon>
        <taxon>Moraxellaceae</taxon>
        <taxon>Acinetobacter</taxon>
    </lineage>
</organism>
<comment type="caution">
    <text evidence="2">The sequence shown here is derived from an EMBL/GenBank/DDBJ whole genome shotgun (WGS) entry which is preliminary data.</text>
</comment>
<dbReference type="EMBL" id="LZDS01000030">
    <property type="protein sequence ID" value="OBX27370.1"/>
    <property type="molecule type" value="Genomic_DNA"/>
</dbReference>
<gene>
    <name evidence="2" type="ORF">A9J31_10705</name>
</gene>
<dbReference type="RefSeq" id="WP_067767759.1">
    <property type="nucleotide sequence ID" value="NZ_LZDS01000030.1"/>
</dbReference>
<evidence type="ECO:0000256" key="1">
    <source>
        <dbReference type="SAM" id="Phobius"/>
    </source>
</evidence>
<keyword evidence="1" id="KW-1133">Transmembrane helix</keyword>
<feature type="transmembrane region" description="Helical" evidence="1">
    <location>
        <begin position="95"/>
        <end position="116"/>
    </location>
</feature>